<reference evidence="2 3" key="1">
    <citation type="submission" date="2018-06" db="EMBL/GenBank/DDBJ databases">
        <title>Fusarium incarnatum-equiseti species complex species 28.</title>
        <authorList>
            <person name="Gardiner D.M."/>
        </authorList>
    </citation>
    <scope>NUCLEOTIDE SEQUENCE [LARGE SCALE GENOMIC DNA]</scope>
    <source>
        <strain evidence="2 3">FIESC_28</strain>
    </source>
</reference>
<dbReference type="GeneID" id="41990219"/>
<evidence type="ECO:0000313" key="2">
    <source>
        <dbReference type="EMBL" id="RBR26478.1"/>
    </source>
</evidence>
<proteinExistence type="predicted"/>
<evidence type="ECO:0000313" key="3">
    <source>
        <dbReference type="Proteomes" id="UP000253153"/>
    </source>
</evidence>
<dbReference type="RefSeq" id="XP_031021069.1">
    <property type="nucleotide sequence ID" value="XM_031154923.1"/>
</dbReference>
<comment type="caution">
    <text evidence="2">The sequence shown here is derived from an EMBL/GenBank/DDBJ whole genome shotgun (WGS) entry which is preliminary data.</text>
</comment>
<gene>
    <name evidence="2" type="ORF">FIESC28_00772</name>
</gene>
<organism evidence="2 3">
    <name type="scientific">Fusarium coffeatum</name>
    <dbReference type="NCBI Taxonomy" id="231269"/>
    <lineage>
        <taxon>Eukaryota</taxon>
        <taxon>Fungi</taxon>
        <taxon>Dikarya</taxon>
        <taxon>Ascomycota</taxon>
        <taxon>Pezizomycotina</taxon>
        <taxon>Sordariomycetes</taxon>
        <taxon>Hypocreomycetidae</taxon>
        <taxon>Hypocreales</taxon>
        <taxon>Nectriaceae</taxon>
        <taxon>Fusarium</taxon>
        <taxon>Fusarium incarnatum-equiseti species complex</taxon>
    </lineage>
</organism>
<evidence type="ECO:0000256" key="1">
    <source>
        <dbReference type="SAM" id="MobiDB-lite"/>
    </source>
</evidence>
<keyword evidence="3" id="KW-1185">Reference proteome</keyword>
<dbReference type="EMBL" id="QKXC01000020">
    <property type="protein sequence ID" value="RBR26478.1"/>
    <property type="molecule type" value="Genomic_DNA"/>
</dbReference>
<protein>
    <submittedName>
        <fullName evidence="2">Uncharacterized protein</fullName>
    </submittedName>
</protein>
<name>A0A366SC38_9HYPO</name>
<accession>A0A366SC38</accession>
<sequence length="236" mass="24872">MTISAAETTATSDAYTTTTGTKDAETTTEIITTATSTDQTTTTAAPETETTTDIMTTITSEAETTTAAAEAGPTFQIIASGGSADGAALQAPDTMEADVVTFNPPASEGFRPRTYILEPNTGRVKDQDNGRYLCGYYQWTGSVQSVQPAYVQACTGTPGPNQPAEYLNCEIFEGTLFCTLPQAICYQEEIGMDVTCVTSRNGIYDTVYDPGAGNQYILIGGTGINLAPIELIAQEV</sequence>
<dbReference type="OrthoDB" id="5105250at2759"/>
<dbReference type="Proteomes" id="UP000253153">
    <property type="component" value="Unassembled WGS sequence"/>
</dbReference>
<feature type="region of interest" description="Disordered" evidence="1">
    <location>
        <begin position="1"/>
        <end position="23"/>
    </location>
</feature>
<dbReference type="AlphaFoldDB" id="A0A366SC38"/>